<dbReference type="InterPro" id="IPR012347">
    <property type="entry name" value="Ferritin-like"/>
</dbReference>
<protein>
    <submittedName>
        <fullName evidence="1">DUF3231 family protein</fullName>
    </submittedName>
</protein>
<evidence type="ECO:0000313" key="1">
    <source>
        <dbReference type="EMBL" id="MFD2680340.1"/>
    </source>
</evidence>
<sequence length="330" mass="37021">MKKIDLTSSEIGMLWTQYVQNSMTVQILSYLLATVEDEEIKAVVTYALEIARDVTSDTRSFFKEEGLPIPKGFTEEDVEVNAPKLFLDPFILMFLESIGKAGAAAHAVSLAVSSRKDVRDLFTKSATNTMKLYNMSVDTGLAKGLYVRPPQIDVQDEVEYVEGKKYFSPFNKRVLNTVELIHLFENIKTNSIGEMICTGFAQTTKSKKIQSYMERGKQISRKHSKVFADILMDSDIRPPMPSSGCVTNSTSPVFSDRLMMFFKSVLSAAGQGNYSTASTASMRYDLVLNYQRLSVEIALYAQDGADILMKNGWLEEPPQALDRKELRKKS</sequence>
<dbReference type="Gene3D" id="1.20.1260.10">
    <property type="match status" value="2"/>
</dbReference>
<dbReference type="RefSeq" id="WP_377933678.1">
    <property type="nucleotide sequence ID" value="NZ_JBHUMF010000015.1"/>
</dbReference>
<organism evidence="1 2">
    <name type="scientific">Bacillus seohaeanensis</name>
    <dbReference type="NCBI Taxonomy" id="284580"/>
    <lineage>
        <taxon>Bacteria</taxon>
        <taxon>Bacillati</taxon>
        <taxon>Bacillota</taxon>
        <taxon>Bacilli</taxon>
        <taxon>Bacillales</taxon>
        <taxon>Bacillaceae</taxon>
        <taxon>Bacillus</taxon>
    </lineage>
</organism>
<reference evidence="2" key="1">
    <citation type="journal article" date="2019" name="Int. J. Syst. Evol. Microbiol.">
        <title>The Global Catalogue of Microorganisms (GCM) 10K type strain sequencing project: providing services to taxonomists for standard genome sequencing and annotation.</title>
        <authorList>
            <consortium name="The Broad Institute Genomics Platform"/>
            <consortium name="The Broad Institute Genome Sequencing Center for Infectious Disease"/>
            <person name="Wu L."/>
            <person name="Ma J."/>
        </authorList>
    </citation>
    <scope>NUCLEOTIDE SEQUENCE [LARGE SCALE GENOMIC DNA]</scope>
    <source>
        <strain evidence="2">KCTC 3913</strain>
    </source>
</reference>
<gene>
    <name evidence="1" type="ORF">ACFSUL_06195</name>
</gene>
<dbReference type="InterPro" id="IPR021617">
    <property type="entry name" value="DUF3231"/>
</dbReference>
<dbReference type="Pfam" id="PF11553">
    <property type="entry name" value="DUF3231"/>
    <property type="match status" value="2"/>
</dbReference>
<proteinExistence type="predicted"/>
<name>A0ABW5RPL0_9BACI</name>
<dbReference type="Proteomes" id="UP001597506">
    <property type="component" value="Unassembled WGS sequence"/>
</dbReference>
<comment type="caution">
    <text evidence="1">The sequence shown here is derived from an EMBL/GenBank/DDBJ whole genome shotgun (WGS) entry which is preliminary data.</text>
</comment>
<dbReference type="EMBL" id="JBHUMF010000015">
    <property type="protein sequence ID" value="MFD2680340.1"/>
    <property type="molecule type" value="Genomic_DNA"/>
</dbReference>
<evidence type="ECO:0000313" key="2">
    <source>
        <dbReference type="Proteomes" id="UP001597506"/>
    </source>
</evidence>
<keyword evidence="2" id="KW-1185">Reference proteome</keyword>
<accession>A0ABW5RPL0</accession>